<evidence type="ECO:0000313" key="11">
    <source>
        <dbReference type="EMBL" id="CAL6029784.1"/>
    </source>
</evidence>
<evidence type="ECO:0000256" key="3">
    <source>
        <dbReference type="ARBA" id="ARBA00022723"/>
    </source>
</evidence>
<evidence type="ECO:0000256" key="2">
    <source>
        <dbReference type="ARBA" id="ARBA00022490"/>
    </source>
</evidence>
<reference evidence="10 13" key="2">
    <citation type="submission" date="2024-07" db="EMBL/GenBank/DDBJ databases">
        <authorList>
            <person name="Akdeniz Z."/>
        </authorList>
    </citation>
    <scope>NUCLEOTIDE SEQUENCE [LARGE SCALE GENOMIC DNA]</scope>
</reference>
<dbReference type="PANTHER" id="PTHR46212:SF3">
    <property type="entry name" value="GH27120P"/>
    <property type="match status" value="1"/>
</dbReference>
<feature type="domain" description="EF-hand" evidence="6">
    <location>
        <begin position="44"/>
        <end position="79"/>
    </location>
</feature>
<evidence type="ECO:0000256" key="4">
    <source>
        <dbReference type="ARBA" id="ARBA00022737"/>
    </source>
</evidence>
<evidence type="ECO:0000313" key="8">
    <source>
        <dbReference type="EMBL" id="CAI9938010.1"/>
    </source>
</evidence>
<evidence type="ECO:0000313" key="13">
    <source>
        <dbReference type="Proteomes" id="UP001642409"/>
    </source>
</evidence>
<keyword evidence="13" id="KW-1185">Reference proteome</keyword>
<keyword evidence="4" id="KW-0677">Repeat</keyword>
<dbReference type="InterPro" id="IPR002048">
    <property type="entry name" value="EF_hand_dom"/>
</dbReference>
<dbReference type="InterPro" id="IPR051426">
    <property type="entry name" value="Peflin/Sorcin_CaBP"/>
</dbReference>
<dbReference type="GO" id="GO:0005737">
    <property type="term" value="C:cytoplasm"/>
    <property type="evidence" value="ECO:0007669"/>
    <property type="project" value="UniProtKB-SubCell"/>
</dbReference>
<dbReference type="EMBL" id="CAXDID020001213">
    <property type="protein sequence ID" value="CAL6117178.1"/>
    <property type="molecule type" value="Genomic_DNA"/>
</dbReference>
<evidence type="ECO:0000256" key="1">
    <source>
        <dbReference type="ARBA" id="ARBA00004496"/>
    </source>
</evidence>
<dbReference type="Gene3D" id="1.10.238.10">
    <property type="entry name" value="EF-hand"/>
    <property type="match status" value="2"/>
</dbReference>
<dbReference type="SMART" id="SM00054">
    <property type="entry name" value="EFh"/>
    <property type="match status" value="3"/>
</dbReference>
<evidence type="ECO:0000313" key="12">
    <source>
        <dbReference type="EMBL" id="CAL6117178.1"/>
    </source>
</evidence>
<keyword evidence="3" id="KW-0479">Metal-binding</keyword>
<feature type="domain" description="EF-hand" evidence="6">
    <location>
        <begin position="8"/>
        <end position="43"/>
    </location>
</feature>
<dbReference type="PROSITE" id="PS00018">
    <property type="entry name" value="EF_HAND_1"/>
    <property type="match status" value="2"/>
</dbReference>
<keyword evidence="2" id="KW-0963">Cytoplasm</keyword>
<evidence type="ECO:0000313" key="9">
    <source>
        <dbReference type="EMBL" id="CAI9959197.1"/>
    </source>
</evidence>
<dbReference type="GO" id="GO:0043226">
    <property type="term" value="C:organelle"/>
    <property type="evidence" value="ECO:0007669"/>
    <property type="project" value="UniProtKB-ARBA"/>
</dbReference>
<dbReference type="PROSITE" id="PS50222">
    <property type="entry name" value="EF_HAND_2"/>
    <property type="match status" value="3"/>
</dbReference>
<evidence type="ECO:0000313" key="7">
    <source>
        <dbReference type="EMBL" id="CAI9918064.1"/>
    </source>
</evidence>
<sequence>MSKQIEKPDQNACSRAFKAIDKDHSGELDLNELQEAFQQLDINLNLDEIKGILDIVDADGSGTMNTEDFTHFVYICKNAVIDDIKTILFLAADKDCSLSISKSELLTILKKLGAEVNQQMVDELVDQVADNEDGTLSYDLFNTLMERLIE</sequence>
<feature type="domain" description="EF-hand" evidence="6">
    <location>
        <begin position="88"/>
        <end position="115"/>
    </location>
</feature>
<dbReference type="Proteomes" id="UP001642409">
    <property type="component" value="Unassembled WGS sequence"/>
</dbReference>
<dbReference type="InterPro" id="IPR018247">
    <property type="entry name" value="EF_Hand_1_Ca_BS"/>
</dbReference>
<comment type="caution">
    <text evidence="7">The sequence shown here is derived from an EMBL/GenBank/DDBJ whole genome shotgun (WGS) entry which is preliminary data.</text>
</comment>
<dbReference type="EMBL" id="CATOUU010000148">
    <property type="protein sequence ID" value="CAI9918064.1"/>
    <property type="molecule type" value="Genomic_DNA"/>
</dbReference>
<evidence type="ECO:0000313" key="10">
    <source>
        <dbReference type="EMBL" id="CAL6014754.1"/>
    </source>
</evidence>
<dbReference type="FunFam" id="1.10.238.10:FF:000178">
    <property type="entry name" value="Calmodulin-2 A"/>
    <property type="match status" value="1"/>
</dbReference>
<name>A0AA86NEH2_9EUKA</name>
<dbReference type="EMBL" id="CAXDID020000112">
    <property type="protein sequence ID" value="CAL6029784.1"/>
    <property type="molecule type" value="Genomic_DNA"/>
</dbReference>
<comment type="subcellular location">
    <subcellularLocation>
        <location evidence="1">Cytoplasm</location>
    </subcellularLocation>
</comment>
<evidence type="ECO:0000256" key="5">
    <source>
        <dbReference type="ARBA" id="ARBA00022837"/>
    </source>
</evidence>
<dbReference type="GO" id="GO:0048306">
    <property type="term" value="F:calcium-dependent protein binding"/>
    <property type="evidence" value="ECO:0007669"/>
    <property type="project" value="UniProtKB-ARBA"/>
</dbReference>
<proteinExistence type="predicted"/>
<accession>A0AA86NEH2</accession>
<dbReference type="PANTHER" id="PTHR46212">
    <property type="entry name" value="PEFLIN"/>
    <property type="match status" value="1"/>
</dbReference>
<organism evidence="7">
    <name type="scientific">Hexamita inflata</name>
    <dbReference type="NCBI Taxonomy" id="28002"/>
    <lineage>
        <taxon>Eukaryota</taxon>
        <taxon>Metamonada</taxon>
        <taxon>Diplomonadida</taxon>
        <taxon>Hexamitidae</taxon>
        <taxon>Hexamitinae</taxon>
        <taxon>Hexamita</taxon>
    </lineage>
</organism>
<gene>
    <name evidence="10" type="ORF">HINF_LOCUS24421</name>
    <name evidence="8" type="ORF">HINF_LOCUS25655</name>
    <name evidence="11" type="ORF">HINF_LOCUS32661</name>
    <name evidence="9" type="ORF">HINF_LOCUS46842</name>
    <name evidence="7" type="ORF">HINF_LOCUS5709</name>
    <name evidence="12" type="ORF">HINF_LOCUS79335</name>
</gene>
<dbReference type="AlphaFoldDB" id="A0AA86NEH2"/>
<keyword evidence="5" id="KW-0106">Calcium</keyword>
<dbReference type="Pfam" id="PF13499">
    <property type="entry name" value="EF-hand_7"/>
    <property type="match status" value="1"/>
</dbReference>
<dbReference type="EMBL" id="CATOUU010000653">
    <property type="protein sequence ID" value="CAI9938010.1"/>
    <property type="molecule type" value="Genomic_DNA"/>
</dbReference>
<dbReference type="SUPFAM" id="SSF47473">
    <property type="entry name" value="EF-hand"/>
    <property type="match status" value="1"/>
</dbReference>
<dbReference type="EMBL" id="CATOUU010000916">
    <property type="protein sequence ID" value="CAI9959197.1"/>
    <property type="molecule type" value="Genomic_DNA"/>
</dbReference>
<reference evidence="7" key="1">
    <citation type="submission" date="2023-06" db="EMBL/GenBank/DDBJ databases">
        <authorList>
            <person name="Kurt Z."/>
        </authorList>
    </citation>
    <scope>NUCLEOTIDE SEQUENCE</scope>
</reference>
<protein>
    <submittedName>
        <fullName evidence="7">EF hand domain-containing protein</fullName>
    </submittedName>
    <submittedName>
        <fullName evidence="10">EF_hand domain-containing protein</fullName>
    </submittedName>
</protein>
<dbReference type="GO" id="GO:0005509">
    <property type="term" value="F:calcium ion binding"/>
    <property type="evidence" value="ECO:0007669"/>
    <property type="project" value="InterPro"/>
</dbReference>
<evidence type="ECO:0000259" key="6">
    <source>
        <dbReference type="PROSITE" id="PS50222"/>
    </source>
</evidence>
<dbReference type="InterPro" id="IPR011992">
    <property type="entry name" value="EF-hand-dom_pair"/>
</dbReference>
<dbReference type="EMBL" id="CAXDID020000071">
    <property type="protein sequence ID" value="CAL6014754.1"/>
    <property type="molecule type" value="Genomic_DNA"/>
</dbReference>